<feature type="transmembrane region" description="Helical" evidence="1">
    <location>
        <begin position="50"/>
        <end position="76"/>
    </location>
</feature>
<evidence type="ECO:0000313" key="2">
    <source>
        <dbReference type="EMBL" id="CAE0141558.1"/>
    </source>
</evidence>
<dbReference type="AlphaFoldDB" id="A0A7S3FFW9"/>
<keyword evidence="1" id="KW-1133">Transmembrane helix</keyword>
<evidence type="ECO:0000256" key="1">
    <source>
        <dbReference type="SAM" id="Phobius"/>
    </source>
</evidence>
<protein>
    <submittedName>
        <fullName evidence="2">Uncharacterized protein</fullName>
    </submittedName>
</protein>
<gene>
    <name evidence="2" type="ORF">HERI1096_LOCUS33878</name>
</gene>
<proteinExistence type="predicted"/>
<accession>A0A7S3FFW9</accession>
<keyword evidence="1" id="KW-0472">Membrane</keyword>
<keyword evidence="1" id="KW-0812">Transmembrane</keyword>
<sequence>MALTLIVPLIAQAALIVRPLPAALSCALHPRVATHMTYMEPINLHDDEMVVQRGMAIASILAVSGWLILGTALVSLHTMHADALKVDDPLLMIGLVSCLAAAEGLTASWTASTSVPEEDADGAACIILDDPFAPQSTTFACTTKPDAPNVSCEMDWSSGEPLWLCQL</sequence>
<name>A0A7S3FFW9_9EUKA</name>
<organism evidence="2">
    <name type="scientific">Haptolina ericina</name>
    <dbReference type="NCBI Taxonomy" id="156174"/>
    <lineage>
        <taxon>Eukaryota</taxon>
        <taxon>Haptista</taxon>
        <taxon>Haptophyta</taxon>
        <taxon>Prymnesiophyceae</taxon>
        <taxon>Prymnesiales</taxon>
        <taxon>Prymnesiaceae</taxon>
        <taxon>Haptolina</taxon>
    </lineage>
</organism>
<reference evidence="2" key="1">
    <citation type="submission" date="2021-01" db="EMBL/GenBank/DDBJ databases">
        <authorList>
            <person name="Corre E."/>
            <person name="Pelletier E."/>
            <person name="Niang G."/>
            <person name="Scheremetjew M."/>
            <person name="Finn R."/>
            <person name="Kale V."/>
            <person name="Holt S."/>
            <person name="Cochrane G."/>
            <person name="Meng A."/>
            <person name="Brown T."/>
            <person name="Cohen L."/>
        </authorList>
    </citation>
    <scope>NUCLEOTIDE SEQUENCE</scope>
    <source>
        <strain evidence="2">CCMP281</strain>
    </source>
</reference>
<dbReference type="EMBL" id="HBHX01061274">
    <property type="protein sequence ID" value="CAE0141558.1"/>
    <property type="molecule type" value="Transcribed_RNA"/>
</dbReference>